<sequence length="211" mass="23341">MNVSSKPVLLVALSAGFNAPALFVKKMDKITGALPHVEVVLVQDEQGIAANYFSERKIQARSQRASNRMSAKTMVDGATHVVVFWGGHDLTDIVYFARLLKKSTRIIPLRITTVRNQSKEEFDVSIGRGGPWGNPFKIGHGPGGLSREEAIDKYREYFEKEILPDPEKHAALLSLRGYRLGCFCKPLACHGDVIACYLNSYVEADDESGDD</sequence>
<dbReference type="Pfam" id="PF14216">
    <property type="entry name" value="DUF4326"/>
    <property type="match status" value="1"/>
</dbReference>
<protein>
    <submittedName>
        <fullName evidence="2">Putative membrane protein</fullName>
    </submittedName>
</protein>
<dbReference type="RefSeq" id="WP_197740205.1">
    <property type="nucleotide sequence ID" value="NZ_LR699553.1"/>
</dbReference>
<evidence type="ECO:0000259" key="1">
    <source>
        <dbReference type="Pfam" id="PF14216"/>
    </source>
</evidence>
<dbReference type="EMBL" id="LR699553">
    <property type="protein sequence ID" value="VVD27446.1"/>
    <property type="molecule type" value="Genomic_DNA"/>
</dbReference>
<name>A0A5Q4ZDQ4_9BURK</name>
<feature type="domain" description="DUF4326" evidence="1">
    <location>
        <begin position="114"/>
        <end position="195"/>
    </location>
</feature>
<accession>A0A5Q4ZDQ4</accession>
<proteinExistence type="predicted"/>
<gene>
    <name evidence="2" type="ORF">PDMSB3_0984</name>
</gene>
<dbReference type="InterPro" id="IPR025475">
    <property type="entry name" value="DUF4326"/>
</dbReference>
<keyword evidence="3" id="KW-1185">Reference proteome</keyword>
<dbReference type="AlphaFoldDB" id="A0A5Q4ZDQ4"/>
<dbReference type="Proteomes" id="UP000325811">
    <property type="component" value="Chromosome I"/>
</dbReference>
<organism evidence="2 3">
    <name type="scientific">Paraburkholderia dioscoreae</name>
    <dbReference type="NCBI Taxonomy" id="2604047"/>
    <lineage>
        <taxon>Bacteria</taxon>
        <taxon>Pseudomonadati</taxon>
        <taxon>Pseudomonadota</taxon>
        <taxon>Betaproteobacteria</taxon>
        <taxon>Burkholderiales</taxon>
        <taxon>Burkholderiaceae</taxon>
        <taxon>Paraburkholderia</taxon>
    </lineage>
</organism>
<dbReference type="KEGG" id="pdio:PDMSB3_0984"/>
<evidence type="ECO:0000313" key="2">
    <source>
        <dbReference type="EMBL" id="VVD27446.1"/>
    </source>
</evidence>
<evidence type="ECO:0000313" key="3">
    <source>
        <dbReference type="Proteomes" id="UP000325811"/>
    </source>
</evidence>
<reference evidence="2 3" key="1">
    <citation type="submission" date="2019-08" db="EMBL/GenBank/DDBJ databases">
        <authorList>
            <person name="Herpell B J."/>
        </authorList>
    </citation>
    <scope>NUCLEOTIDE SEQUENCE [LARGE SCALE GENOMIC DNA]</scope>
    <source>
        <strain evidence="3">Msb3</strain>
    </source>
</reference>